<dbReference type="Pfam" id="PF08281">
    <property type="entry name" value="Sigma70_r4_2"/>
    <property type="match status" value="1"/>
</dbReference>
<dbReference type="PANTHER" id="PTHR43133:SF45">
    <property type="entry name" value="RNA POLYMERASE ECF-TYPE SIGMA FACTOR"/>
    <property type="match status" value="1"/>
</dbReference>
<dbReference type="InterPro" id="IPR007627">
    <property type="entry name" value="RNA_pol_sigma70_r2"/>
</dbReference>
<sequence>MEKIFLKAIHEHQNLIYKICHMYRDTKEDQKDLFQEIVFQLWKAFPHFRSESKITTWMYRIALNTAILEFRKSKLPISYSDQLPDQVSVPGPVEELDQEEQMYQLVRCLDVSERAILTLYLEEYSYKEIADITGITENYVGVKINRIKEKLKSLSNR</sequence>
<dbReference type="GO" id="GO:0016987">
    <property type="term" value="F:sigma factor activity"/>
    <property type="evidence" value="ECO:0007669"/>
    <property type="project" value="UniProtKB-KW"/>
</dbReference>
<dbReference type="Proteomes" id="UP001232063">
    <property type="component" value="Unassembled WGS sequence"/>
</dbReference>
<keyword evidence="8" id="KW-1185">Reference proteome</keyword>
<dbReference type="GO" id="GO:0006352">
    <property type="term" value="P:DNA-templated transcription initiation"/>
    <property type="evidence" value="ECO:0007669"/>
    <property type="project" value="InterPro"/>
</dbReference>
<dbReference type="GO" id="GO:0003677">
    <property type="term" value="F:DNA binding"/>
    <property type="evidence" value="ECO:0007669"/>
    <property type="project" value="InterPro"/>
</dbReference>
<dbReference type="InterPro" id="IPR013324">
    <property type="entry name" value="RNA_pol_sigma_r3/r4-like"/>
</dbReference>
<dbReference type="InterPro" id="IPR036388">
    <property type="entry name" value="WH-like_DNA-bd_sf"/>
</dbReference>
<evidence type="ECO:0000256" key="1">
    <source>
        <dbReference type="ARBA" id="ARBA00010641"/>
    </source>
</evidence>
<protein>
    <submittedName>
        <fullName evidence="7">Sigma-70 family RNA polymerase sigma factor</fullName>
    </submittedName>
</protein>
<evidence type="ECO:0000256" key="2">
    <source>
        <dbReference type="ARBA" id="ARBA00023015"/>
    </source>
</evidence>
<dbReference type="EMBL" id="JASJOU010000016">
    <property type="protein sequence ID" value="MDJ1505508.1"/>
    <property type="molecule type" value="Genomic_DNA"/>
</dbReference>
<reference evidence="7" key="1">
    <citation type="submission" date="2023-05" db="EMBL/GenBank/DDBJ databases">
        <authorList>
            <person name="Zhang X."/>
        </authorList>
    </citation>
    <scope>NUCLEOTIDE SEQUENCE</scope>
    <source>
        <strain evidence="7">BD1B2-1</strain>
    </source>
</reference>
<dbReference type="SUPFAM" id="SSF88946">
    <property type="entry name" value="Sigma2 domain of RNA polymerase sigma factors"/>
    <property type="match status" value="1"/>
</dbReference>
<evidence type="ECO:0000259" key="5">
    <source>
        <dbReference type="Pfam" id="PF04542"/>
    </source>
</evidence>
<dbReference type="InterPro" id="IPR013325">
    <property type="entry name" value="RNA_pol_sigma_r2"/>
</dbReference>
<dbReference type="NCBIfam" id="TIGR02937">
    <property type="entry name" value="sigma70-ECF"/>
    <property type="match status" value="1"/>
</dbReference>
<dbReference type="RefSeq" id="WP_314517601.1">
    <property type="nucleotide sequence ID" value="NZ_JASJOU010000016.1"/>
</dbReference>
<dbReference type="Gene3D" id="1.10.10.10">
    <property type="entry name" value="Winged helix-like DNA-binding domain superfamily/Winged helix DNA-binding domain"/>
    <property type="match status" value="1"/>
</dbReference>
<organism evidence="7 8">
    <name type="scientific">Xanthocytophaga agilis</name>
    <dbReference type="NCBI Taxonomy" id="3048010"/>
    <lineage>
        <taxon>Bacteria</taxon>
        <taxon>Pseudomonadati</taxon>
        <taxon>Bacteroidota</taxon>
        <taxon>Cytophagia</taxon>
        <taxon>Cytophagales</taxon>
        <taxon>Rhodocytophagaceae</taxon>
        <taxon>Xanthocytophaga</taxon>
    </lineage>
</organism>
<evidence type="ECO:0000313" key="7">
    <source>
        <dbReference type="EMBL" id="MDJ1505508.1"/>
    </source>
</evidence>
<dbReference type="CDD" id="cd06171">
    <property type="entry name" value="Sigma70_r4"/>
    <property type="match status" value="1"/>
</dbReference>
<dbReference type="Gene3D" id="1.10.1740.10">
    <property type="match status" value="1"/>
</dbReference>
<evidence type="ECO:0000259" key="6">
    <source>
        <dbReference type="Pfam" id="PF08281"/>
    </source>
</evidence>
<name>A0AAE3RD58_9BACT</name>
<keyword evidence="3" id="KW-0731">Sigma factor</keyword>
<comment type="caution">
    <text evidence="7">The sequence shown here is derived from an EMBL/GenBank/DDBJ whole genome shotgun (WGS) entry which is preliminary data.</text>
</comment>
<keyword evidence="2" id="KW-0805">Transcription regulation</keyword>
<keyword evidence="4" id="KW-0804">Transcription</keyword>
<evidence type="ECO:0000256" key="3">
    <source>
        <dbReference type="ARBA" id="ARBA00023082"/>
    </source>
</evidence>
<evidence type="ECO:0000313" key="8">
    <source>
        <dbReference type="Proteomes" id="UP001232063"/>
    </source>
</evidence>
<proteinExistence type="inferred from homology"/>
<feature type="domain" description="RNA polymerase sigma factor 70 region 4 type 2" evidence="6">
    <location>
        <begin position="100"/>
        <end position="151"/>
    </location>
</feature>
<gene>
    <name evidence="7" type="ORF">QNI22_32930</name>
</gene>
<comment type="similarity">
    <text evidence="1">Belongs to the sigma-70 factor family. ECF subfamily.</text>
</comment>
<dbReference type="InterPro" id="IPR014284">
    <property type="entry name" value="RNA_pol_sigma-70_dom"/>
</dbReference>
<dbReference type="Pfam" id="PF04542">
    <property type="entry name" value="Sigma70_r2"/>
    <property type="match status" value="1"/>
</dbReference>
<dbReference type="AlphaFoldDB" id="A0AAE3RD58"/>
<dbReference type="InterPro" id="IPR039425">
    <property type="entry name" value="RNA_pol_sigma-70-like"/>
</dbReference>
<evidence type="ECO:0000256" key="4">
    <source>
        <dbReference type="ARBA" id="ARBA00023163"/>
    </source>
</evidence>
<dbReference type="InterPro" id="IPR013249">
    <property type="entry name" value="RNA_pol_sigma70_r4_t2"/>
</dbReference>
<feature type="domain" description="RNA polymerase sigma-70 region 2" evidence="5">
    <location>
        <begin position="9"/>
        <end position="74"/>
    </location>
</feature>
<dbReference type="PANTHER" id="PTHR43133">
    <property type="entry name" value="RNA POLYMERASE ECF-TYPE SIGMA FACTO"/>
    <property type="match status" value="1"/>
</dbReference>
<accession>A0AAE3RD58</accession>
<dbReference type="SUPFAM" id="SSF88659">
    <property type="entry name" value="Sigma3 and sigma4 domains of RNA polymerase sigma factors"/>
    <property type="match status" value="1"/>
</dbReference>